<evidence type="ECO:0000256" key="4">
    <source>
        <dbReference type="ARBA" id="ARBA00022759"/>
    </source>
</evidence>
<evidence type="ECO:0000256" key="2">
    <source>
        <dbReference type="ARBA" id="ARBA00022694"/>
    </source>
</evidence>
<dbReference type="SUPFAM" id="SSF54211">
    <property type="entry name" value="Ribosomal protein S5 domain 2-like"/>
    <property type="match status" value="1"/>
</dbReference>
<dbReference type="HAMAP" id="MF_00227">
    <property type="entry name" value="RNase_P"/>
    <property type="match status" value="1"/>
</dbReference>
<dbReference type="AlphaFoldDB" id="A0AAU7V6H0"/>
<dbReference type="GO" id="GO:0004526">
    <property type="term" value="F:ribonuclease P activity"/>
    <property type="evidence" value="ECO:0007669"/>
    <property type="project" value="UniProtKB-UniRule"/>
</dbReference>
<evidence type="ECO:0000256" key="3">
    <source>
        <dbReference type="ARBA" id="ARBA00022722"/>
    </source>
</evidence>
<evidence type="ECO:0000256" key="7">
    <source>
        <dbReference type="HAMAP-Rule" id="MF_00227"/>
    </source>
</evidence>
<reference evidence="9" key="1">
    <citation type="submission" date="2023-11" db="EMBL/GenBank/DDBJ databases">
        <title>Scrofimicrobium hongkongense sp. nov., isolated from a patient with peritonitis.</title>
        <authorList>
            <person name="Lao H.Y."/>
            <person name="Wong A.Y.P."/>
            <person name="Ng T.L."/>
            <person name="Wong R.Y.L."/>
            <person name="Yau M.C.Y."/>
            <person name="Lam J.Y.W."/>
            <person name="Siu G.K.H."/>
        </authorList>
    </citation>
    <scope>NUCLEOTIDE SEQUENCE</scope>
    <source>
        <strain evidence="9">R131</strain>
    </source>
</reference>
<dbReference type="EC" id="3.1.26.5" evidence="7 8"/>
<evidence type="ECO:0000256" key="5">
    <source>
        <dbReference type="ARBA" id="ARBA00022801"/>
    </source>
</evidence>
<keyword evidence="4 7" id="KW-0255">Endonuclease</keyword>
<comment type="function">
    <text evidence="1 7">RNaseP catalyzes the removal of the 5'-leader sequence from pre-tRNA to produce the mature 5'-terminus. It can also cleave other RNA substrates such as 4.5S RNA. The protein component plays an auxiliary but essential role in vivo by binding to the 5'-leader sequence and broadening the substrate specificity of the ribozyme.</text>
</comment>
<dbReference type="PANTHER" id="PTHR33992:SF1">
    <property type="entry name" value="RIBONUCLEASE P PROTEIN COMPONENT"/>
    <property type="match status" value="1"/>
</dbReference>
<dbReference type="InterPro" id="IPR020568">
    <property type="entry name" value="Ribosomal_Su5_D2-typ_SF"/>
</dbReference>
<evidence type="ECO:0000256" key="6">
    <source>
        <dbReference type="ARBA" id="ARBA00022884"/>
    </source>
</evidence>
<evidence type="ECO:0000256" key="1">
    <source>
        <dbReference type="ARBA" id="ARBA00002663"/>
    </source>
</evidence>
<keyword evidence="5 7" id="KW-0378">Hydrolase</keyword>
<dbReference type="RefSeq" id="WP_350258251.1">
    <property type="nucleotide sequence ID" value="NZ_CP138335.1"/>
</dbReference>
<dbReference type="InterPro" id="IPR014721">
    <property type="entry name" value="Ribsml_uS5_D2-typ_fold_subgr"/>
</dbReference>
<comment type="similarity">
    <text evidence="7">Belongs to the RnpA family.</text>
</comment>
<sequence>MLPRQNRLVESAAFKRALRVGARGGNRFLAATIAVPPVGTAICHPQKGEAETSVRVGLIVAKREVPTAVARNRLKRQLRHLMRPRLGNFDPGTDIVLRVFGRCQGLSSTELALHLDKALAQAQRKLLGPQAMVKGRP</sequence>
<name>A0AAU7V6H0_9ACTO</name>
<dbReference type="GO" id="GO:0001682">
    <property type="term" value="P:tRNA 5'-leader removal"/>
    <property type="evidence" value="ECO:0007669"/>
    <property type="project" value="UniProtKB-UniRule"/>
</dbReference>
<accession>A0AAU7V6H0</accession>
<organism evidence="9">
    <name type="scientific">Scrofimicrobium appendicitidis</name>
    <dbReference type="NCBI Taxonomy" id="3079930"/>
    <lineage>
        <taxon>Bacteria</taxon>
        <taxon>Bacillati</taxon>
        <taxon>Actinomycetota</taxon>
        <taxon>Actinomycetes</taxon>
        <taxon>Actinomycetales</taxon>
        <taxon>Actinomycetaceae</taxon>
        <taxon>Scrofimicrobium</taxon>
    </lineage>
</organism>
<dbReference type="GO" id="GO:0000049">
    <property type="term" value="F:tRNA binding"/>
    <property type="evidence" value="ECO:0007669"/>
    <property type="project" value="UniProtKB-UniRule"/>
</dbReference>
<keyword evidence="2 7" id="KW-0819">tRNA processing</keyword>
<evidence type="ECO:0000256" key="8">
    <source>
        <dbReference type="NCBIfam" id="TIGR00188"/>
    </source>
</evidence>
<dbReference type="EMBL" id="CP138335">
    <property type="protein sequence ID" value="XBW08051.1"/>
    <property type="molecule type" value="Genomic_DNA"/>
</dbReference>
<dbReference type="PANTHER" id="PTHR33992">
    <property type="entry name" value="RIBONUCLEASE P PROTEIN COMPONENT"/>
    <property type="match status" value="1"/>
</dbReference>
<dbReference type="NCBIfam" id="TIGR00188">
    <property type="entry name" value="rnpA"/>
    <property type="match status" value="1"/>
</dbReference>
<comment type="subunit">
    <text evidence="7">Consists of a catalytic RNA component (M1 or rnpB) and a protein subunit.</text>
</comment>
<comment type="catalytic activity">
    <reaction evidence="7">
        <text>Endonucleolytic cleavage of RNA, removing 5'-extranucleotides from tRNA precursor.</text>
        <dbReference type="EC" id="3.1.26.5"/>
    </reaction>
</comment>
<dbReference type="InterPro" id="IPR000100">
    <property type="entry name" value="RNase_P"/>
</dbReference>
<evidence type="ECO:0000313" key="9">
    <source>
        <dbReference type="EMBL" id="XBW08051.1"/>
    </source>
</evidence>
<keyword evidence="6 7" id="KW-0694">RNA-binding</keyword>
<dbReference type="Pfam" id="PF00825">
    <property type="entry name" value="Ribonuclease_P"/>
    <property type="match status" value="1"/>
</dbReference>
<keyword evidence="3 7" id="KW-0540">Nuclease</keyword>
<proteinExistence type="inferred from homology"/>
<gene>
    <name evidence="7 9" type="primary">rnpA</name>
    <name evidence="9" type="ORF">SAC06_00370</name>
</gene>
<dbReference type="Gene3D" id="3.30.230.10">
    <property type="match status" value="1"/>
</dbReference>
<dbReference type="InterPro" id="IPR020539">
    <property type="entry name" value="RNase_P_CS"/>
</dbReference>
<dbReference type="PROSITE" id="PS00648">
    <property type="entry name" value="RIBONUCLEASE_P"/>
    <property type="match status" value="1"/>
</dbReference>
<protein>
    <recommendedName>
        <fullName evidence="7 8">Ribonuclease P protein component</fullName>
        <shortName evidence="7">RNase P protein</shortName>
        <shortName evidence="7">RNaseP protein</shortName>
        <ecNumber evidence="7 8">3.1.26.5</ecNumber>
    </recommendedName>
    <alternativeName>
        <fullName evidence="7">Protein C5</fullName>
    </alternativeName>
</protein>
<dbReference type="KEGG" id="sapp:SAC06_00370"/>
<dbReference type="GO" id="GO:0042781">
    <property type="term" value="F:3'-tRNA processing endoribonuclease activity"/>
    <property type="evidence" value="ECO:0007669"/>
    <property type="project" value="TreeGrafter"/>
</dbReference>
<dbReference type="GO" id="GO:0030677">
    <property type="term" value="C:ribonuclease P complex"/>
    <property type="evidence" value="ECO:0007669"/>
    <property type="project" value="TreeGrafter"/>
</dbReference>